<name>A0ABT6I4C8_9GAMM</name>
<dbReference type="Proteomes" id="UP001162135">
    <property type="component" value="Unassembled WGS sequence"/>
</dbReference>
<protein>
    <recommendedName>
        <fullName evidence="3">Prophage PssSM-03</fullName>
    </recommendedName>
</protein>
<sequence length="199" mass="21796">MMSAFPFSDPVVELLSRPNVKLAYACELDFVSGMVRAHTGTGPLIINGETFDGVGTFGDISSTNEKLDSGSPASVTLTLSGLDAELIAGTQVERCRGRFGRLLLVAIDDDGSYAADILFSGKMDAPQFSYAGSDDDNAISVAITDRMADWQRKGTERWTDENHRQRHPGDRFFFAVAQLADWPIYWGAKKDAPSFTYPR</sequence>
<accession>A0ABT6I4C8</accession>
<gene>
    <name evidence="1" type="ORF">CUR86_08400</name>
</gene>
<reference evidence="1" key="1">
    <citation type="journal article" date="2015" name="Antonie Van Leeuwenhoek">
        <title>Comparative 16S rRNA signatures and multilocus sequence analysis for the genus Salinicola and description of Salinicola acroporae sp. nov., isolated from coral Acropora digitifera.</title>
        <authorList>
            <person name="Lepcha R.T."/>
            <person name="Poddar A."/>
            <person name="Schumann P."/>
            <person name="Das S.K."/>
        </authorList>
    </citation>
    <scope>NUCLEOTIDE SEQUENCE</scope>
    <source>
        <strain evidence="1">S4-41</strain>
    </source>
</reference>
<proteinExistence type="predicted"/>
<dbReference type="EMBL" id="PGFS01000001">
    <property type="protein sequence ID" value="MDH4572476.1"/>
    <property type="molecule type" value="Genomic_DNA"/>
</dbReference>
<organism evidence="1 2">
    <name type="scientific">Salinicola acroporae</name>
    <dbReference type="NCBI Taxonomy" id="1541440"/>
    <lineage>
        <taxon>Bacteria</taxon>
        <taxon>Pseudomonadati</taxon>
        <taxon>Pseudomonadota</taxon>
        <taxon>Gammaproteobacteria</taxon>
        <taxon>Oceanospirillales</taxon>
        <taxon>Halomonadaceae</taxon>
        <taxon>Salinicola</taxon>
    </lineage>
</organism>
<keyword evidence="2" id="KW-1185">Reference proteome</keyword>
<reference evidence="1" key="2">
    <citation type="submission" date="2017-11" db="EMBL/GenBank/DDBJ databases">
        <authorList>
            <person name="Das S.K."/>
        </authorList>
    </citation>
    <scope>NUCLEOTIDE SEQUENCE</scope>
    <source>
        <strain evidence="1">S4-41</strain>
    </source>
</reference>
<comment type="caution">
    <text evidence="1">The sequence shown here is derived from an EMBL/GenBank/DDBJ whole genome shotgun (WGS) entry which is preliminary data.</text>
</comment>
<evidence type="ECO:0008006" key="3">
    <source>
        <dbReference type="Google" id="ProtNLM"/>
    </source>
</evidence>
<evidence type="ECO:0000313" key="2">
    <source>
        <dbReference type="Proteomes" id="UP001162135"/>
    </source>
</evidence>
<evidence type="ECO:0000313" key="1">
    <source>
        <dbReference type="EMBL" id="MDH4572476.1"/>
    </source>
</evidence>